<dbReference type="Gene3D" id="3.90.105.10">
    <property type="entry name" value="Molybdopterin biosynthesis moea protein, domain 2"/>
    <property type="match status" value="1"/>
</dbReference>
<name>A0A1Y3PDD6_9BACI</name>
<dbReference type="Proteomes" id="UP000196475">
    <property type="component" value="Unassembled WGS sequence"/>
</dbReference>
<dbReference type="Pfam" id="PF03711">
    <property type="entry name" value="OKR_DC_1_C"/>
    <property type="match status" value="1"/>
</dbReference>
<dbReference type="InterPro" id="IPR015424">
    <property type="entry name" value="PyrdxlP-dep_Trfase"/>
</dbReference>
<evidence type="ECO:0000256" key="1">
    <source>
        <dbReference type="ARBA" id="ARBA00001933"/>
    </source>
</evidence>
<sequence>MKTDGVKNPDDRADRRPKQGRAPLFEALQRHIARKPLSFHVPGHRGGDRFDEEGSKFFASLLPIDLTELSGLDDLHQPQGAIAEAQQLAAEVFGAEETFFLVGGSTAGNLAMVLAACRPGDKLLVGRDAHRSVFHACMLAGAKVVPLMPKVHPAFAVPCGVDLATVRQGLARHPDARAVLLTNPNYYGMGRNLAAIAEAVHAHGIPLLVDEAHGAHFSFHPSLPPTALSAGADGVVQSAHKTLPALTMGAFLHLQGARLSRWKVRQALAMVQTSSPSYPVLASLDLARRWMVSQGSDRLGRLLDAASRLQERLRRRGWRVPEANSPFYDWTDPLRLLLHHPDISGYQVAERLEAEAVFPELADPLQVVCVVTAANREEDLERLADVLASIDRRPAHGKAGTAAAELAARWQEVYGENELDLSGWMHREREQVRWTAAGGRRSAGMVVPYPPGIPLLLPGEEIRDCHLALLDIYQKLGAHVQGLLSGELSVIRE</sequence>
<dbReference type="InterPro" id="IPR008286">
    <property type="entry name" value="Prn/Lys/Arg_de-COase_C"/>
</dbReference>
<dbReference type="InterPro" id="IPR036633">
    <property type="entry name" value="Prn/Lys/Arg_de-COase_C_sf"/>
</dbReference>
<dbReference type="Gene3D" id="3.40.640.10">
    <property type="entry name" value="Type I PLP-dependent aspartate aminotransferase-like (Major domain)"/>
    <property type="match status" value="1"/>
</dbReference>
<proteinExistence type="inferred from homology"/>
<dbReference type="Pfam" id="PF01276">
    <property type="entry name" value="OKR_DC_1"/>
    <property type="match status" value="1"/>
</dbReference>
<feature type="domain" description="Orn/Lys/Arg decarboxylase C-terminal" evidence="8">
    <location>
        <begin position="424"/>
        <end position="477"/>
    </location>
</feature>
<evidence type="ECO:0000259" key="8">
    <source>
        <dbReference type="Pfam" id="PF03711"/>
    </source>
</evidence>
<dbReference type="InterPro" id="IPR052357">
    <property type="entry name" value="Orn_Lys_Arg_decarboxylase-I"/>
</dbReference>
<feature type="compositionally biased region" description="Basic and acidic residues" evidence="6">
    <location>
        <begin position="1"/>
        <end position="17"/>
    </location>
</feature>
<dbReference type="GO" id="GO:0016831">
    <property type="term" value="F:carboxy-lyase activity"/>
    <property type="evidence" value="ECO:0007669"/>
    <property type="project" value="UniProtKB-KW"/>
</dbReference>
<dbReference type="AlphaFoldDB" id="A0A1Y3PDD6"/>
<keyword evidence="5" id="KW-0456">Lyase</keyword>
<comment type="caution">
    <text evidence="9">The sequence shown here is derived from an EMBL/GenBank/DDBJ whole genome shotgun (WGS) entry which is preliminary data.</text>
</comment>
<dbReference type="PANTHER" id="PTHR43277:SF3">
    <property type="entry name" value="DECARBOXYLASE, PUTATIVE-RELATED"/>
    <property type="match status" value="1"/>
</dbReference>
<accession>A0A1Y3PDD6</accession>
<keyword evidence="4" id="KW-0663">Pyridoxal phosphate</keyword>
<dbReference type="InterPro" id="IPR000310">
    <property type="entry name" value="Orn/Lys/Arg_deCO2ase_major_dom"/>
</dbReference>
<dbReference type="InterPro" id="IPR015421">
    <property type="entry name" value="PyrdxlP-dep_Trfase_major"/>
</dbReference>
<dbReference type="CDD" id="cd00615">
    <property type="entry name" value="Orn_deC_like"/>
    <property type="match status" value="1"/>
</dbReference>
<comment type="similarity">
    <text evidence="2">Belongs to the Orn/Lys/Arg decarboxylase class-I family.</text>
</comment>
<protein>
    <submittedName>
        <fullName evidence="9">Uncharacterized protein</fullName>
    </submittedName>
</protein>
<evidence type="ECO:0000256" key="4">
    <source>
        <dbReference type="ARBA" id="ARBA00022898"/>
    </source>
</evidence>
<dbReference type="EMBL" id="LZRT01000107">
    <property type="protein sequence ID" value="OUM85323.1"/>
    <property type="molecule type" value="Genomic_DNA"/>
</dbReference>
<organism evidence="9 10">
    <name type="scientific">Bacillus thermozeamaize</name>
    <dbReference type="NCBI Taxonomy" id="230954"/>
    <lineage>
        <taxon>Bacteria</taxon>
        <taxon>Bacillati</taxon>
        <taxon>Bacillota</taxon>
        <taxon>Bacilli</taxon>
        <taxon>Bacillales</taxon>
        <taxon>Bacillaceae</taxon>
        <taxon>Bacillus</taxon>
    </lineage>
</organism>
<gene>
    <name evidence="9" type="ORF">BAA01_14885</name>
</gene>
<evidence type="ECO:0000256" key="6">
    <source>
        <dbReference type="SAM" id="MobiDB-lite"/>
    </source>
</evidence>
<evidence type="ECO:0000313" key="9">
    <source>
        <dbReference type="EMBL" id="OUM85323.1"/>
    </source>
</evidence>
<dbReference type="SUPFAM" id="SSF55904">
    <property type="entry name" value="Ornithine decarboxylase C-terminal domain"/>
    <property type="match status" value="1"/>
</dbReference>
<comment type="cofactor">
    <cofactor evidence="1">
        <name>pyridoxal 5'-phosphate</name>
        <dbReference type="ChEBI" id="CHEBI:597326"/>
    </cofactor>
</comment>
<evidence type="ECO:0000256" key="2">
    <source>
        <dbReference type="ARBA" id="ARBA00010671"/>
    </source>
</evidence>
<keyword evidence="3" id="KW-0210">Decarboxylase</keyword>
<evidence type="ECO:0000313" key="10">
    <source>
        <dbReference type="Proteomes" id="UP000196475"/>
    </source>
</evidence>
<feature type="domain" description="Orn/Lys/Arg decarboxylases family 1 pyridoxal-P attachment site" evidence="7">
    <location>
        <begin position="23"/>
        <end position="317"/>
    </location>
</feature>
<evidence type="ECO:0000256" key="5">
    <source>
        <dbReference type="ARBA" id="ARBA00023239"/>
    </source>
</evidence>
<evidence type="ECO:0000259" key="7">
    <source>
        <dbReference type="Pfam" id="PF01276"/>
    </source>
</evidence>
<dbReference type="PANTHER" id="PTHR43277">
    <property type="entry name" value="ARGININE DECARBOXYLASE"/>
    <property type="match status" value="1"/>
</dbReference>
<dbReference type="SUPFAM" id="SSF53383">
    <property type="entry name" value="PLP-dependent transferases"/>
    <property type="match status" value="1"/>
</dbReference>
<reference evidence="10" key="1">
    <citation type="submission" date="2016-06" db="EMBL/GenBank/DDBJ databases">
        <authorList>
            <person name="Nascimento L."/>
            <person name="Pereira R.V."/>
            <person name="Martins L.F."/>
            <person name="Quaggio R.B."/>
            <person name="Silva A.M."/>
            <person name="Setubal J.C."/>
        </authorList>
    </citation>
    <scope>NUCLEOTIDE SEQUENCE [LARGE SCALE GENOMIC DNA]</scope>
</reference>
<feature type="region of interest" description="Disordered" evidence="6">
    <location>
        <begin position="1"/>
        <end position="21"/>
    </location>
</feature>
<evidence type="ECO:0000256" key="3">
    <source>
        <dbReference type="ARBA" id="ARBA00022793"/>
    </source>
</evidence>